<evidence type="ECO:0000313" key="3">
    <source>
        <dbReference type="EMBL" id="VFT79756.1"/>
    </source>
</evidence>
<feature type="transmembrane region" description="Helical" evidence="1">
    <location>
        <begin position="532"/>
        <end position="552"/>
    </location>
</feature>
<evidence type="ECO:0000313" key="2">
    <source>
        <dbReference type="EMBL" id="KAF0716985.1"/>
    </source>
</evidence>
<reference evidence="2" key="2">
    <citation type="submission" date="2019-06" db="EMBL/GenBank/DDBJ databases">
        <title>Genomics analysis of Aphanomyces spp. identifies a new class of oomycete effector associated with host adaptation.</title>
        <authorList>
            <person name="Gaulin E."/>
        </authorList>
    </citation>
    <scope>NUCLEOTIDE SEQUENCE</scope>
    <source>
        <strain evidence="2">CBS 578.67</strain>
    </source>
</reference>
<dbReference type="EMBL" id="VJMH01000320">
    <property type="protein sequence ID" value="KAF0716985.1"/>
    <property type="molecule type" value="Genomic_DNA"/>
</dbReference>
<feature type="transmembrane region" description="Helical" evidence="1">
    <location>
        <begin position="237"/>
        <end position="262"/>
    </location>
</feature>
<feature type="transmembrane region" description="Helical" evidence="1">
    <location>
        <begin position="1176"/>
        <end position="1196"/>
    </location>
</feature>
<evidence type="ECO:0000256" key="1">
    <source>
        <dbReference type="SAM" id="Phobius"/>
    </source>
</evidence>
<dbReference type="EMBL" id="CAADRA010000320">
    <property type="protein sequence ID" value="VFT79756.1"/>
    <property type="molecule type" value="Genomic_DNA"/>
</dbReference>
<dbReference type="Proteomes" id="UP000332933">
    <property type="component" value="Unassembled WGS sequence"/>
</dbReference>
<keyword evidence="4" id="KW-1185">Reference proteome</keyword>
<organism evidence="3 4">
    <name type="scientific">Aphanomyces stellatus</name>
    <dbReference type="NCBI Taxonomy" id="120398"/>
    <lineage>
        <taxon>Eukaryota</taxon>
        <taxon>Sar</taxon>
        <taxon>Stramenopiles</taxon>
        <taxon>Oomycota</taxon>
        <taxon>Saprolegniomycetes</taxon>
        <taxon>Saprolegniales</taxon>
        <taxon>Verrucalvaceae</taxon>
        <taxon>Aphanomyces</taxon>
    </lineage>
</organism>
<keyword evidence="1" id="KW-1133">Transmembrane helix</keyword>
<evidence type="ECO:0000313" key="4">
    <source>
        <dbReference type="Proteomes" id="UP000332933"/>
    </source>
</evidence>
<accession>A0A485K9G4</accession>
<gene>
    <name evidence="3" type="primary">Aste57867_2560</name>
    <name evidence="2" type="ORF">As57867_002553</name>
    <name evidence="3" type="ORF">ASTE57867_2560</name>
</gene>
<keyword evidence="1" id="KW-0472">Membrane</keyword>
<proteinExistence type="predicted"/>
<name>A0A485K9G4_9STRA</name>
<protein>
    <submittedName>
        <fullName evidence="3">Aste57867_2560 protein</fullName>
    </submittedName>
</protein>
<feature type="transmembrane region" description="Helical" evidence="1">
    <location>
        <begin position="1136"/>
        <end position="1155"/>
    </location>
</feature>
<feature type="transmembrane region" description="Helical" evidence="1">
    <location>
        <begin position="283"/>
        <end position="308"/>
    </location>
</feature>
<feature type="transmembrane region" description="Helical" evidence="1">
    <location>
        <begin position="199"/>
        <end position="225"/>
    </location>
</feature>
<feature type="transmembrane region" description="Helical" evidence="1">
    <location>
        <begin position="372"/>
        <end position="392"/>
    </location>
</feature>
<sequence length="1435" mass="155238">MSVHPTPPQWTVGNIKFYGGSPLCGQGTAQLFVQRSFGFDDACTAQVAYTVPFSPSSLLFAMIATASTTPQSTCALVAPPTEAALCTSVLNLLATTIPISVFASLELSQATAEASNLNLELIQLALNGSTQALLHQPMVTTTTDWAFLGWNEIYDWLDGTREVVSFDGDVQTTVLMSYRYDSLLAAVNPLEASWSMSRYFYFGACYVTAVLVGVSALVFATSLVFPPLGAHLFQFNFVGALSWIGRPLLLVRTATAFILLASASPKLVKIAGLTQLVPNARPWYVSALIASECTWLSYVLSDILLLFVPSTVSVVAAPLSSRILGVGIFLLDVVDPVTLIATVDRSCQGTSMDHILACQSGVVYTGSSTRTAVVAGIVMGMTVLIHVAVFVTRRPSKLHVGKNLLMTGAAAAFLSNESNRMPLPSCALFGVFALTIRGQCYIFDANRWVVATAETLGVRVQQEALELPSMTYEGIVLHEFEYFKLLLTCLGENSPVSRSNRCQPTTSTHLNSASHSPSPALVLERDVIRFRIGVVAGLAYMVASLVGSYGYFATTQVNMANDFWWANFNSTGGQTFVSNWFNKQLQLGLPLGSHLDDTSYADTILYNGTVSSGVQTSVAYARAIQFTDVSAAATAVAGLRNMNGYNSPWLATSYCWVDFNQTWSLAKTQARQTRCAASMASNAAVYLESVLRNVNGWQQSWGAAIDVTISQELRLSTAGVTWLESINSVTTSVAEEVEYWASHGATAFIVQWQNYKQHGVVETIAVQNAFGQSYALTLKRSQGSFSLGTQNSFVMNWPLASDLWAITTNVSGLAGKSLVRSSAVFAFDNVSIQSIVYANSSIGAQVDAAYTMSQALLGPFGSIDLIYVPCIAPVQSLYGAATRVLSSLLWSDATAQALYATLVIPASFIGVPLLWQNATLKFTGGNVLCSGMPPWLPKFGRYPPFGSTVVCSSAAADNVYLTPSKLFVSVLASGVVQANPTNKTARDLRWANICRTEMDGAPACVQALSAMADWVAQSVASSDLQNVLTLAQAATTAVRSLGIEVVQFALSTATPVFLRQPVVDTADTGDYAFWGLFYLQDWVLGGREAVAFQGDLGSSTQFTIYTAVLVQTPNPLEIPRNVALYFQGAVQFTTGMLFAVTIFALGYAIATHGFLEPKNMLKLNRMVGMVWIGRSLVVLRGATAICLLSTCTLDLVQQNSVSVYMAGTLPWYESFLAARELLWIVFVGSDIFSVVTQQYTALYASFSSIIAWSAAAILNFVNPQVHAVQVARVCHAIEFDLQSSCVAGTVAIGSVSRLLDHLWITGVSLVGSFAIVRLARPGLNTRSAKYHFLSCGAQFFFDLETWERDEQLYLDWMSAVLNGTLVFSMPHSSTQYVLDTKTWRLVVCHIATQDVPSEYRWALPLPKCNHRLNAVVSVREVRRPQSTEITDVALP</sequence>
<feature type="transmembrane region" description="Helical" evidence="1">
    <location>
        <begin position="1242"/>
        <end position="1261"/>
    </location>
</feature>
<reference evidence="3 4" key="1">
    <citation type="submission" date="2019-03" db="EMBL/GenBank/DDBJ databases">
        <authorList>
            <person name="Gaulin E."/>
            <person name="Dumas B."/>
        </authorList>
    </citation>
    <scope>NUCLEOTIDE SEQUENCE [LARGE SCALE GENOMIC DNA]</scope>
    <source>
        <strain evidence="3">CBS 568.67</strain>
    </source>
</reference>
<keyword evidence="1" id="KW-0812">Transmembrane</keyword>